<evidence type="ECO:0000256" key="2">
    <source>
        <dbReference type="ARBA" id="ARBA00022747"/>
    </source>
</evidence>
<dbReference type="InterPro" id="IPR044946">
    <property type="entry name" value="Restrct_endonuc_typeI_TRD_sf"/>
</dbReference>
<name>A0A6H1TYL6_9CYAN</name>
<dbReference type="InterPro" id="IPR052021">
    <property type="entry name" value="Type-I_RS_S_subunit"/>
</dbReference>
<keyword evidence="6" id="KW-1185">Reference proteome</keyword>
<reference evidence="5 6" key="1">
    <citation type="submission" date="2020-04" db="EMBL/GenBank/DDBJ databases">
        <authorList>
            <person name="Basu S."/>
            <person name="Maruthanayagam V."/>
            <person name="Chakraborty S."/>
            <person name="Pramanik A."/>
            <person name="Mukherjee J."/>
            <person name="Brink B."/>
        </authorList>
    </citation>
    <scope>NUCLEOTIDE SEQUENCE [LARGE SCALE GENOMIC DNA]</scope>
    <source>
        <strain evidence="5 6">AP17</strain>
    </source>
</reference>
<dbReference type="RefSeq" id="WP_168569391.1">
    <property type="nucleotide sequence ID" value="NZ_CP051167.1"/>
</dbReference>
<feature type="domain" description="Type I restriction modification DNA specificity" evidence="4">
    <location>
        <begin position="9"/>
        <end position="187"/>
    </location>
</feature>
<dbReference type="PANTHER" id="PTHR30408">
    <property type="entry name" value="TYPE-1 RESTRICTION ENZYME ECOKI SPECIFICITY PROTEIN"/>
    <property type="match status" value="1"/>
</dbReference>
<dbReference type="Proteomes" id="UP000500857">
    <property type="component" value="Chromosome"/>
</dbReference>
<dbReference type="AlphaFoldDB" id="A0A6H1TYL6"/>
<dbReference type="GO" id="GO:0009307">
    <property type="term" value="P:DNA restriction-modification system"/>
    <property type="evidence" value="ECO:0007669"/>
    <property type="project" value="UniProtKB-KW"/>
</dbReference>
<dbReference type="SUPFAM" id="SSF116734">
    <property type="entry name" value="DNA methylase specificity domain"/>
    <property type="match status" value="2"/>
</dbReference>
<protein>
    <submittedName>
        <fullName evidence="5">Restriction endonuclease subunit S</fullName>
    </submittedName>
</protein>
<evidence type="ECO:0000313" key="5">
    <source>
        <dbReference type="EMBL" id="QIZ71237.1"/>
    </source>
</evidence>
<keyword evidence="2" id="KW-0680">Restriction system</keyword>
<comment type="similarity">
    <text evidence="1">Belongs to the type-I restriction system S methylase family.</text>
</comment>
<keyword evidence="5" id="KW-0540">Nuclease</keyword>
<evidence type="ECO:0000259" key="4">
    <source>
        <dbReference type="Pfam" id="PF01420"/>
    </source>
</evidence>
<dbReference type="Gene3D" id="3.90.220.20">
    <property type="entry name" value="DNA methylase specificity domains"/>
    <property type="match status" value="2"/>
</dbReference>
<dbReference type="CDD" id="cd17249">
    <property type="entry name" value="RMtype1_S_EcoR124I-TRD2-CR2_like"/>
    <property type="match status" value="1"/>
</dbReference>
<accession>A0A6H1TYL6</accession>
<dbReference type="GO" id="GO:0003677">
    <property type="term" value="F:DNA binding"/>
    <property type="evidence" value="ECO:0007669"/>
    <property type="project" value="UniProtKB-KW"/>
</dbReference>
<evidence type="ECO:0000313" key="6">
    <source>
        <dbReference type="Proteomes" id="UP000500857"/>
    </source>
</evidence>
<dbReference type="GO" id="GO:0004519">
    <property type="term" value="F:endonuclease activity"/>
    <property type="evidence" value="ECO:0007669"/>
    <property type="project" value="UniProtKB-KW"/>
</dbReference>
<evidence type="ECO:0000256" key="1">
    <source>
        <dbReference type="ARBA" id="ARBA00010923"/>
    </source>
</evidence>
<keyword evidence="3" id="KW-0238">DNA-binding</keyword>
<sequence>MTTSSIKNKWTEKTLDECVLMLSGGTPSKRNPDYWNGNICWASAKDLKTFRLYETQDRITSKGASNGTRIAPKGSILILVRGMTLHKDVPISIVMQDMAFNQDIKAIIPDESIIDKSFLVYWLLAFKPYLMGLVDSASHGTGRINTEVLKSTLISFPSISEQKAIAHILGTLDDKIELNQQMNRTLEGIARAIFKSWFIDFDPVRAKMDGRQPAGMDAETAALFPDDFEDSPLGKIPKGWKVETLKQVVKVNPRSVTKNYSHQVIQYVDISSVTTGRLEKTTAYQLSDAPSRAKRLVRHGDTIWSGVRPNRRSYLFIHTPPENLVVSTGFVVLSPKAIPPSYLYAWVTTDEFVDYLTFNADGSAYPAVRPDRFSDAQILIPLPAILDKFELQVGSIRNKIFQSNYESRIMALTRDTLLPKLLSGEIRIKDAEKVLEEVT</sequence>
<dbReference type="KEGG" id="oxy:HCG48_12130"/>
<dbReference type="PANTHER" id="PTHR30408:SF13">
    <property type="entry name" value="TYPE I RESTRICTION ENZYME HINDI SPECIFICITY SUBUNIT"/>
    <property type="match status" value="1"/>
</dbReference>
<proteinExistence type="inferred from homology"/>
<gene>
    <name evidence="5" type="ORF">HCG48_12130</name>
</gene>
<dbReference type="REBASE" id="395802">
    <property type="entry name" value="S.OspAP17ORF12145P"/>
</dbReference>
<keyword evidence="5" id="KW-0378">Hydrolase</keyword>
<dbReference type="EMBL" id="CP051167">
    <property type="protein sequence ID" value="QIZ71237.1"/>
    <property type="molecule type" value="Genomic_DNA"/>
</dbReference>
<dbReference type="Pfam" id="PF01420">
    <property type="entry name" value="Methylase_S"/>
    <property type="match status" value="1"/>
</dbReference>
<dbReference type="InterPro" id="IPR000055">
    <property type="entry name" value="Restrct_endonuc_typeI_TRD"/>
</dbReference>
<keyword evidence="5" id="KW-0255">Endonuclease</keyword>
<organism evidence="5 6">
    <name type="scientific">Oxynema aestuarii AP17</name>
    <dbReference type="NCBI Taxonomy" id="2064643"/>
    <lineage>
        <taxon>Bacteria</taxon>
        <taxon>Bacillati</taxon>
        <taxon>Cyanobacteriota</taxon>
        <taxon>Cyanophyceae</taxon>
        <taxon>Oscillatoriophycideae</taxon>
        <taxon>Oscillatoriales</taxon>
        <taxon>Oscillatoriaceae</taxon>
        <taxon>Oxynema</taxon>
        <taxon>Oxynema aestuarii</taxon>
    </lineage>
</organism>
<evidence type="ECO:0000256" key="3">
    <source>
        <dbReference type="ARBA" id="ARBA00023125"/>
    </source>
</evidence>